<protein>
    <submittedName>
        <fullName evidence="2">Uncharacterized protein</fullName>
    </submittedName>
</protein>
<evidence type="ECO:0000313" key="2">
    <source>
        <dbReference type="EMBL" id="KKO12900.1"/>
    </source>
</evidence>
<keyword evidence="1" id="KW-1133">Transmembrane helix</keyword>
<name>A0A0F9W908_9ZZZZ</name>
<dbReference type="EMBL" id="LAZR01000001">
    <property type="protein sequence ID" value="KKO12900.1"/>
    <property type="molecule type" value="Genomic_DNA"/>
</dbReference>
<feature type="transmembrane region" description="Helical" evidence="1">
    <location>
        <begin position="107"/>
        <end position="129"/>
    </location>
</feature>
<keyword evidence="1" id="KW-0812">Transmembrane</keyword>
<feature type="transmembrane region" description="Helical" evidence="1">
    <location>
        <begin position="175"/>
        <end position="194"/>
    </location>
</feature>
<keyword evidence="1" id="KW-0472">Membrane</keyword>
<feature type="transmembrane region" description="Helical" evidence="1">
    <location>
        <begin position="78"/>
        <end position="101"/>
    </location>
</feature>
<gene>
    <name evidence="2" type="ORF">LCGC14_0009170</name>
</gene>
<feature type="transmembrane region" description="Helical" evidence="1">
    <location>
        <begin position="48"/>
        <end position="66"/>
    </location>
</feature>
<accession>A0A0F9W908</accession>
<sequence length="209" mass="23498">MRERAKSQMPMVLLTLLSIIQALALELLWVHVTETSLLMQFSWSSALSWIQIAVTLFGIMLIWLLYSSMTMRFSWVPSPADSLVPFGIGILEFTLIAALGLEHLMPWFLILAVIFAAMTIAMHSILRRARQDDDNRLFFATTTPATWRDFYPSIAVVTVLSALGILLGVTGDQRYLALTGLIVAGSIHLHQIYLNHGRWREAMAAHTNN</sequence>
<dbReference type="AlphaFoldDB" id="A0A0F9W908"/>
<proteinExistence type="predicted"/>
<evidence type="ECO:0000256" key="1">
    <source>
        <dbReference type="SAM" id="Phobius"/>
    </source>
</evidence>
<organism evidence="2">
    <name type="scientific">marine sediment metagenome</name>
    <dbReference type="NCBI Taxonomy" id="412755"/>
    <lineage>
        <taxon>unclassified sequences</taxon>
        <taxon>metagenomes</taxon>
        <taxon>ecological metagenomes</taxon>
    </lineage>
</organism>
<reference evidence="2" key="1">
    <citation type="journal article" date="2015" name="Nature">
        <title>Complex archaea that bridge the gap between prokaryotes and eukaryotes.</title>
        <authorList>
            <person name="Spang A."/>
            <person name="Saw J.H."/>
            <person name="Jorgensen S.L."/>
            <person name="Zaremba-Niedzwiedzka K."/>
            <person name="Martijn J."/>
            <person name="Lind A.E."/>
            <person name="van Eijk R."/>
            <person name="Schleper C."/>
            <person name="Guy L."/>
            <person name="Ettema T.J."/>
        </authorList>
    </citation>
    <scope>NUCLEOTIDE SEQUENCE</scope>
</reference>
<comment type="caution">
    <text evidence="2">The sequence shown here is derived from an EMBL/GenBank/DDBJ whole genome shotgun (WGS) entry which is preliminary data.</text>
</comment>
<feature type="transmembrane region" description="Helical" evidence="1">
    <location>
        <begin position="150"/>
        <end position="169"/>
    </location>
</feature>